<dbReference type="EMBL" id="BFEA01000218">
    <property type="protein sequence ID" value="GBG75135.1"/>
    <property type="molecule type" value="Genomic_DNA"/>
</dbReference>
<feature type="compositionally biased region" description="Basic and acidic residues" evidence="1">
    <location>
        <begin position="674"/>
        <end position="683"/>
    </location>
</feature>
<feature type="compositionally biased region" description="Basic and acidic residues" evidence="1">
    <location>
        <begin position="1346"/>
        <end position="1368"/>
    </location>
</feature>
<feature type="region of interest" description="Disordered" evidence="1">
    <location>
        <begin position="44"/>
        <end position="93"/>
    </location>
</feature>
<feature type="compositionally biased region" description="Basic and acidic residues" evidence="1">
    <location>
        <begin position="64"/>
        <end position="81"/>
    </location>
</feature>
<dbReference type="OrthoDB" id="498970at2759"/>
<evidence type="ECO:0000256" key="1">
    <source>
        <dbReference type="SAM" id="MobiDB-lite"/>
    </source>
</evidence>
<sequence>MMGKSGGGMLSATFLRVRDFTSNIFSNLAGSGDGDTWRSVTVKIEDKGNPGGESCSGSGGAGGGEKDEGRTNKGCREKNGEAEEGAGGGLSVGVGVEVRHGQRQKRTRIQQERLGVGGGGIDGEAEGAVVGASSAEARAEINGNGTMDKAGGEEGGQESSMAGRKAGGRQKQPVTEECTAGGLERDGNDDVAAREEDGLWRSKRRKIALEGGTRGAKEAEVEEVVCRSVPAWGACGIATRAASGDGGGGGTYGSGRGGGGISINRARDCQVPVSVSLGTRGLGGGGVGGGGGLVEALAAARSSRAFRPLAVPRGKGKEQGGARGIRIGVGGKAGRGAQGAAAVGNGGAAPVVVLDDEEGEGGHVRATDLAGGGTRAARGKKVVISDTESSSGNEEDNENGAKKTARSVGRRRAQVADPFFVDDLDDVDDFVFVRGKGGNDNGSEAAAAARLGRGSEGRRAEKGEEGNGGLVGDLGGMGLAAAAAAAAEEAAGAAAAAAAAAGSCSVGAGVECDGGGRGQSRWGGGGFGKGGATIGTEGGTRFFGQLNRGACGRGKGALGGGGGLNGFVGGTRPLAGDVGTAAYPDLATDLVDGMIGSGLGPGSASGRGLGSGGGPGLGSGSSGGPGGGGAGGRGTAAAAATPPNGFRYGMPSTAAATPEGTDVIGSSKSVRGSTKKDPHREVGGGRGGRGRGGEAEDGCESDCVFVGEVRRGGGAAGRASGVAAAATRRLGGEGFVILPGKGLVRNGGQRAGRSFDGRLRSRRLRMPATNGGGHDGGMESSRLRPQRPRSRFQQWGRGVGERGGKRQVGGREGEGLRSGLRNEGGWRFGFGQSDLETSDESGGTEVGIATAVLRDWEERLSTDDDVAESDEAAAESVSGYEEEESESGDDDGPSSSSSSAVFGASQEDIKRQWETAAARRKMNVEAAKMGASSAPRSVNEAVVAGERGKERVVGGGATTSGILGRAGGGGGVGGGNETKERGVGKGVGGWGGKGLWDDDNQGGSSWRSGGGLSRWEAGGERHVESGASDLDAGGPAGAAGAAAAGTAEEAMPPAAQFVHVDDESTRCGFGKALDGILNKRGGAEVGGAKQSAEGGGGCWQWGSGSRSGGAGFDPERDGGGLEKGSVGSFRMAAGEQPAAGGDVLLNNSNSRSSDVRSPLVEGRAAGGGEKGGGGGAAADETTGNGEVGASGSDEAGRGAGAVPGGGLAGEQDSNDAWERWSSRVASLSNAGGRGRGGPGVFSLGGRRGGGREGEKGRFRPMGERYERFCATNDELKMGKFRRGAASGSGSRGGVVGAEVGGDGGSRGSFGLDKDAEGRGGEKVGVGGRDGGGGAEGVNGGGMTEGASKREEEVWKERSAPEGEERKGSGGEGGEGEDPRPTSGATERQQEPMGGELSGNRLAPGICAEREEDGATGRTDGCEEQGGRGVRGQGEGNEPTTSCPARGGVELGGEENGRRRRESVADDAKASEVVGGSDVHAERNGSGYPGNGCENGVISVISEEEEMEEAGGKGKEQETRGENKEEEEEEEEEEGKAAEEDRQQQLQQERACIVGLTREIVKDSEAYRAAEEEEWRRREEEVKRQAAEAQKLRRRKKAEMERRLKMEARQRQRLEDLRKHQRQEQHSLGQKEQIRGMIRANLERKVVGCVDMVSLLRVLGIQVEGGLRPSPEQVSSAYKKALLRFHPDRAAASGGRDPMKQVEAEETFKLMSRMKNTLPLTGY</sequence>
<name>A0A388KYK4_CHABU</name>
<proteinExistence type="predicted"/>
<feature type="compositionally biased region" description="Basic and acidic residues" evidence="1">
    <location>
        <begin position="799"/>
        <end position="815"/>
    </location>
</feature>
<feature type="region of interest" description="Disordered" evidence="1">
    <location>
        <begin position="1087"/>
        <end position="1259"/>
    </location>
</feature>
<gene>
    <name evidence="3" type="ORF">CBR_g19648</name>
</gene>
<feature type="compositionally biased region" description="Gly residues" evidence="1">
    <location>
        <begin position="1322"/>
        <end position="1343"/>
    </location>
</feature>
<evidence type="ECO:0000313" key="4">
    <source>
        <dbReference type="Proteomes" id="UP000265515"/>
    </source>
</evidence>
<feature type="region of interest" description="Disordered" evidence="1">
    <location>
        <begin position="765"/>
        <end position="844"/>
    </location>
</feature>
<dbReference type="CDD" id="cd06257">
    <property type="entry name" value="DnaJ"/>
    <property type="match status" value="1"/>
</dbReference>
<feature type="region of interest" description="Disordered" evidence="1">
    <location>
        <begin position="143"/>
        <end position="196"/>
    </location>
</feature>
<reference evidence="3 4" key="1">
    <citation type="journal article" date="2018" name="Cell">
        <title>The Chara Genome: Secondary Complexity and Implications for Plant Terrestrialization.</title>
        <authorList>
            <person name="Nishiyama T."/>
            <person name="Sakayama H."/>
            <person name="Vries J.D."/>
            <person name="Buschmann H."/>
            <person name="Saint-Marcoux D."/>
            <person name="Ullrich K.K."/>
            <person name="Haas F.B."/>
            <person name="Vanderstraeten L."/>
            <person name="Becker D."/>
            <person name="Lang D."/>
            <person name="Vosolsobe S."/>
            <person name="Rombauts S."/>
            <person name="Wilhelmsson P.K.I."/>
            <person name="Janitza P."/>
            <person name="Kern R."/>
            <person name="Heyl A."/>
            <person name="Rumpler F."/>
            <person name="Villalobos L.I.A.C."/>
            <person name="Clay J.M."/>
            <person name="Skokan R."/>
            <person name="Toyoda A."/>
            <person name="Suzuki Y."/>
            <person name="Kagoshima H."/>
            <person name="Schijlen E."/>
            <person name="Tajeshwar N."/>
            <person name="Catarino B."/>
            <person name="Hetherington A.J."/>
            <person name="Saltykova A."/>
            <person name="Bonnot C."/>
            <person name="Breuninger H."/>
            <person name="Symeonidi A."/>
            <person name="Radhakrishnan G.V."/>
            <person name="Van Nieuwerburgh F."/>
            <person name="Deforce D."/>
            <person name="Chang C."/>
            <person name="Karol K.G."/>
            <person name="Hedrich R."/>
            <person name="Ulvskov P."/>
            <person name="Glockner G."/>
            <person name="Delwiche C.F."/>
            <person name="Petrasek J."/>
            <person name="Van de Peer Y."/>
            <person name="Friml J."/>
            <person name="Beilby M."/>
            <person name="Dolan L."/>
            <person name="Kohara Y."/>
            <person name="Sugano S."/>
            <person name="Fujiyama A."/>
            <person name="Delaux P.-M."/>
            <person name="Quint M."/>
            <person name="TheiBen G."/>
            <person name="Hagemann M."/>
            <person name="Harholt J."/>
            <person name="Dunand C."/>
            <person name="Zachgo S."/>
            <person name="Langdale J."/>
            <person name="Maumus F."/>
            <person name="Straeten D.V.D."/>
            <person name="Gould S.B."/>
            <person name="Rensing S.A."/>
        </authorList>
    </citation>
    <scope>NUCLEOTIDE SEQUENCE [LARGE SCALE GENOMIC DNA]</scope>
    <source>
        <strain evidence="3 4">S276</strain>
    </source>
</reference>
<dbReference type="OMA" id="QERACIV"/>
<feature type="compositionally biased region" description="Basic and acidic residues" evidence="1">
    <location>
        <begin position="1249"/>
        <end position="1259"/>
    </location>
</feature>
<dbReference type="STRING" id="69332.A0A388KYK4"/>
<dbReference type="Gramene" id="GBG75135">
    <property type="protein sequence ID" value="GBG75135"/>
    <property type="gene ID" value="CBR_g19648"/>
</dbReference>
<accession>A0A388KYK4</accession>
<feature type="compositionally biased region" description="Low complexity" evidence="1">
    <location>
        <begin position="1038"/>
        <end position="1047"/>
    </location>
</feature>
<feature type="region of interest" description="Disordered" evidence="1">
    <location>
        <begin position="860"/>
        <end position="908"/>
    </location>
</feature>
<feature type="compositionally biased region" description="Basic and acidic residues" evidence="1">
    <location>
        <begin position="1509"/>
        <end position="1522"/>
    </location>
</feature>
<feature type="compositionally biased region" description="Acidic residues" evidence="1">
    <location>
        <begin position="880"/>
        <end position="892"/>
    </location>
</feature>
<dbReference type="PANTHER" id="PTHR36335:SF1">
    <property type="entry name" value="CHAPERONE DNAJ-DOMAIN SUPERFAMILY PROTEIN"/>
    <property type="match status" value="1"/>
</dbReference>
<evidence type="ECO:0000259" key="2">
    <source>
        <dbReference type="PROSITE" id="PS50076"/>
    </source>
</evidence>
<feature type="compositionally biased region" description="Gly residues" evidence="1">
    <location>
        <begin position="1197"/>
        <end position="1208"/>
    </location>
</feature>
<feature type="region of interest" description="Disordered" evidence="1">
    <location>
        <begin position="602"/>
        <end position="699"/>
    </location>
</feature>
<feature type="region of interest" description="Disordered" evidence="1">
    <location>
        <begin position="365"/>
        <end position="411"/>
    </location>
</feature>
<dbReference type="PANTHER" id="PTHR36335">
    <property type="entry name" value="CHAPERONE DNAJ-DOMAIN SUPERFAMILY PROTEIN"/>
    <property type="match status" value="1"/>
</dbReference>
<comment type="caution">
    <text evidence="3">The sequence shown here is derived from an EMBL/GenBank/DDBJ whole genome shotgun (WGS) entry which is preliminary data.</text>
</comment>
<feature type="region of interest" description="Disordered" evidence="1">
    <location>
        <begin position="1281"/>
        <end position="1547"/>
    </location>
</feature>
<dbReference type="InterPro" id="IPR001623">
    <property type="entry name" value="DnaJ_domain"/>
</dbReference>
<feature type="compositionally biased region" description="Acidic residues" evidence="1">
    <location>
        <begin position="863"/>
        <end position="873"/>
    </location>
</feature>
<feature type="compositionally biased region" description="Basic and acidic residues" evidence="1">
    <location>
        <begin position="1311"/>
        <end position="1321"/>
    </location>
</feature>
<dbReference type="SUPFAM" id="SSF46565">
    <property type="entry name" value="Chaperone J-domain"/>
    <property type="match status" value="1"/>
</dbReference>
<protein>
    <recommendedName>
        <fullName evidence="2">J domain-containing protein</fullName>
    </recommendedName>
</protein>
<feature type="region of interest" description="Disordered" evidence="1">
    <location>
        <begin position="441"/>
        <end position="469"/>
    </location>
</feature>
<dbReference type="Proteomes" id="UP000265515">
    <property type="component" value="Unassembled WGS sequence"/>
</dbReference>
<feature type="compositionally biased region" description="Gly residues" evidence="1">
    <location>
        <begin position="953"/>
        <end position="976"/>
    </location>
</feature>
<feature type="compositionally biased region" description="Gly residues" evidence="1">
    <location>
        <begin position="1289"/>
        <end position="1307"/>
    </location>
</feature>
<feature type="compositionally biased region" description="Gly residues" evidence="1">
    <location>
        <begin position="1093"/>
        <end position="1111"/>
    </location>
</feature>
<feature type="region of interest" description="Disordered" evidence="1">
    <location>
        <begin position="952"/>
        <end position="1047"/>
    </location>
</feature>
<dbReference type="InterPro" id="IPR036869">
    <property type="entry name" value="J_dom_sf"/>
</dbReference>
<feature type="compositionally biased region" description="Gly residues" evidence="1">
    <location>
        <begin position="1164"/>
        <end position="1176"/>
    </location>
</feature>
<dbReference type="PROSITE" id="PS50076">
    <property type="entry name" value="DNAJ_2"/>
    <property type="match status" value="1"/>
</dbReference>
<feature type="compositionally biased region" description="Gly residues" evidence="1">
    <location>
        <begin position="602"/>
        <end position="634"/>
    </location>
</feature>
<feature type="compositionally biased region" description="Low complexity" evidence="1">
    <location>
        <begin position="1142"/>
        <end position="1163"/>
    </location>
</feature>
<feature type="compositionally biased region" description="Basic and acidic residues" evidence="1">
    <location>
        <begin position="453"/>
        <end position="465"/>
    </location>
</feature>
<feature type="compositionally biased region" description="Gly residues" evidence="1">
    <location>
        <begin position="984"/>
        <end position="994"/>
    </location>
</feature>
<keyword evidence="4" id="KW-1185">Reference proteome</keyword>
<feature type="compositionally biased region" description="Low complexity" evidence="1">
    <location>
        <begin position="893"/>
        <end position="905"/>
    </location>
</feature>
<feature type="compositionally biased region" description="Acidic residues" evidence="1">
    <location>
        <begin position="1523"/>
        <end position="1533"/>
    </location>
</feature>
<feature type="compositionally biased region" description="Basic and acidic residues" evidence="1">
    <location>
        <begin position="183"/>
        <end position="196"/>
    </location>
</feature>
<feature type="domain" description="J" evidence="2">
    <location>
        <begin position="1653"/>
        <end position="1722"/>
    </location>
</feature>
<organism evidence="3 4">
    <name type="scientific">Chara braunii</name>
    <name type="common">Braun's stonewort</name>
    <dbReference type="NCBI Taxonomy" id="69332"/>
    <lineage>
        <taxon>Eukaryota</taxon>
        <taxon>Viridiplantae</taxon>
        <taxon>Streptophyta</taxon>
        <taxon>Charophyceae</taxon>
        <taxon>Charales</taxon>
        <taxon>Characeae</taxon>
        <taxon>Chara</taxon>
    </lineage>
</organism>
<evidence type="ECO:0000313" key="3">
    <source>
        <dbReference type="EMBL" id="GBG75135.1"/>
    </source>
</evidence>